<sequence length="115" mass="11533">MAMKYMGAYLMAVIGGKESPTAEDIKTILVAGGISVDEELLTKLIERMDGKQANELIAAGYKKFAACGGGGCGGGAAAAGGAAPGGAAAGSAAAKEEKKIVEEEEEEDVDFDLFG</sequence>
<dbReference type="PANTHER" id="PTHR21141:SF5">
    <property type="entry name" value="LARGE RIBOSOMAL SUBUNIT PROTEIN P2"/>
    <property type="match status" value="1"/>
</dbReference>
<dbReference type="AlphaFoldDB" id="A0A813K124"/>
<evidence type="ECO:0000313" key="5">
    <source>
        <dbReference type="EMBL" id="CAE8694268.1"/>
    </source>
</evidence>
<dbReference type="Proteomes" id="UP000626109">
    <property type="component" value="Unassembled WGS sequence"/>
</dbReference>
<reference evidence="5" key="1">
    <citation type="submission" date="2021-02" db="EMBL/GenBank/DDBJ databases">
        <authorList>
            <person name="Dougan E. K."/>
            <person name="Rhodes N."/>
            <person name="Thang M."/>
            <person name="Chan C."/>
        </authorList>
    </citation>
    <scope>NUCLEOTIDE SEQUENCE</scope>
</reference>
<evidence type="ECO:0000256" key="2">
    <source>
        <dbReference type="ARBA" id="ARBA00022980"/>
    </source>
</evidence>
<dbReference type="Pfam" id="PF00428">
    <property type="entry name" value="Ribosomal_60s"/>
    <property type="match status" value="1"/>
</dbReference>
<evidence type="ECO:0000256" key="3">
    <source>
        <dbReference type="ARBA" id="ARBA00023274"/>
    </source>
</evidence>
<dbReference type="GO" id="GO:0002182">
    <property type="term" value="P:cytoplasmic translational elongation"/>
    <property type="evidence" value="ECO:0007669"/>
    <property type="project" value="InterPro"/>
</dbReference>
<proteinExistence type="inferred from homology"/>
<feature type="compositionally biased region" description="Acidic residues" evidence="4">
    <location>
        <begin position="102"/>
        <end position="115"/>
    </location>
</feature>
<keyword evidence="2" id="KW-0689">Ribosomal protein</keyword>
<accession>A0A813K124</accession>
<dbReference type="PANTHER" id="PTHR21141">
    <property type="entry name" value="60S ACIDIC RIBOSOMAL PROTEIN FAMILY MEMBER"/>
    <property type="match status" value="1"/>
</dbReference>
<gene>
    <name evidence="5" type="ORF">PGLA2088_LOCUS28771</name>
</gene>
<dbReference type="FunFam" id="1.10.10.1410:FF:000002">
    <property type="entry name" value="60S acidic ribosomal protein P2"/>
    <property type="match status" value="1"/>
</dbReference>
<comment type="caution">
    <text evidence="5">The sequence shown here is derived from an EMBL/GenBank/DDBJ whole genome shotgun (WGS) entry which is preliminary data.</text>
</comment>
<organism evidence="5 6">
    <name type="scientific">Polarella glacialis</name>
    <name type="common">Dinoflagellate</name>
    <dbReference type="NCBI Taxonomy" id="89957"/>
    <lineage>
        <taxon>Eukaryota</taxon>
        <taxon>Sar</taxon>
        <taxon>Alveolata</taxon>
        <taxon>Dinophyceae</taxon>
        <taxon>Suessiales</taxon>
        <taxon>Suessiaceae</taxon>
        <taxon>Polarella</taxon>
    </lineage>
</organism>
<dbReference type="HAMAP" id="MF_01478">
    <property type="entry name" value="Ribosomal_L12_arch"/>
    <property type="match status" value="1"/>
</dbReference>
<evidence type="ECO:0000256" key="4">
    <source>
        <dbReference type="SAM" id="MobiDB-lite"/>
    </source>
</evidence>
<dbReference type="Gene3D" id="1.10.10.1410">
    <property type="match status" value="1"/>
</dbReference>
<evidence type="ECO:0008006" key="7">
    <source>
        <dbReference type="Google" id="ProtNLM"/>
    </source>
</evidence>
<evidence type="ECO:0000313" key="6">
    <source>
        <dbReference type="Proteomes" id="UP000626109"/>
    </source>
</evidence>
<dbReference type="InterPro" id="IPR027534">
    <property type="entry name" value="Ribosomal_P1/P2"/>
</dbReference>
<dbReference type="GO" id="GO:0003735">
    <property type="term" value="F:structural constituent of ribosome"/>
    <property type="evidence" value="ECO:0007669"/>
    <property type="project" value="InterPro"/>
</dbReference>
<dbReference type="InterPro" id="IPR044076">
    <property type="entry name" value="Ribosomal_P2"/>
</dbReference>
<evidence type="ECO:0000256" key="1">
    <source>
        <dbReference type="ARBA" id="ARBA00005436"/>
    </source>
</evidence>
<keyword evidence="3" id="KW-0687">Ribonucleoprotein</keyword>
<dbReference type="InterPro" id="IPR038716">
    <property type="entry name" value="P1/P2_N_sf"/>
</dbReference>
<protein>
    <recommendedName>
        <fullName evidence="7">60S acidic ribosomal protein P2</fullName>
    </recommendedName>
</protein>
<dbReference type="CDD" id="cd05833">
    <property type="entry name" value="Ribosomal_P2"/>
    <property type="match status" value="1"/>
</dbReference>
<feature type="region of interest" description="Disordered" evidence="4">
    <location>
        <begin position="93"/>
        <end position="115"/>
    </location>
</feature>
<comment type="similarity">
    <text evidence="1">Belongs to the eukaryotic ribosomal protein P1/P2 family.</text>
</comment>
<name>A0A813K124_POLGL</name>
<dbReference type="EMBL" id="CAJNNW010028017">
    <property type="protein sequence ID" value="CAE8694268.1"/>
    <property type="molecule type" value="Genomic_DNA"/>
</dbReference>
<dbReference type="GO" id="GO:0022625">
    <property type="term" value="C:cytosolic large ribosomal subunit"/>
    <property type="evidence" value="ECO:0007669"/>
    <property type="project" value="InterPro"/>
</dbReference>